<gene>
    <name evidence="2" type="ORF">CUN85_01940</name>
</gene>
<dbReference type="Proteomes" id="UP000297295">
    <property type="component" value="Unassembled WGS sequence"/>
</dbReference>
<dbReference type="EMBL" id="PGGK01000002">
    <property type="protein sequence ID" value="TGC10940.1"/>
    <property type="molecule type" value="Genomic_DNA"/>
</dbReference>
<dbReference type="GO" id="GO:0003677">
    <property type="term" value="F:DNA binding"/>
    <property type="evidence" value="ECO:0007669"/>
    <property type="project" value="InterPro"/>
</dbReference>
<dbReference type="Gene3D" id="1.10.260.40">
    <property type="entry name" value="lambda repressor-like DNA-binding domains"/>
    <property type="match status" value="1"/>
</dbReference>
<proteinExistence type="predicted"/>
<dbReference type="RefSeq" id="WP_135388468.1">
    <property type="nucleotide sequence ID" value="NZ_PGGK01000002.1"/>
</dbReference>
<organism evidence="2 3">
    <name type="scientific">Methanolobus halotolerans</name>
    <dbReference type="NCBI Taxonomy" id="2052935"/>
    <lineage>
        <taxon>Archaea</taxon>
        <taxon>Methanobacteriati</taxon>
        <taxon>Methanobacteriota</taxon>
        <taxon>Stenosarchaea group</taxon>
        <taxon>Methanomicrobia</taxon>
        <taxon>Methanosarcinales</taxon>
        <taxon>Methanosarcinaceae</taxon>
        <taxon>Methanolobus</taxon>
    </lineage>
</organism>
<dbReference type="SMART" id="SM00530">
    <property type="entry name" value="HTH_XRE"/>
    <property type="match status" value="1"/>
</dbReference>
<dbReference type="PIRSF" id="PIRSF005978">
    <property type="entry name" value="HTH_MJ0621_prd"/>
    <property type="match status" value="1"/>
</dbReference>
<dbReference type="InterPro" id="IPR016472">
    <property type="entry name" value="Tscrpt_reg_MJ0621_prd"/>
</dbReference>
<dbReference type="CDD" id="cd00093">
    <property type="entry name" value="HTH_XRE"/>
    <property type="match status" value="1"/>
</dbReference>
<dbReference type="InterPro" id="IPR010982">
    <property type="entry name" value="Lambda_DNA-bd_dom_sf"/>
</dbReference>
<keyword evidence="3" id="KW-1185">Reference proteome</keyword>
<dbReference type="InterPro" id="IPR001387">
    <property type="entry name" value="Cro/C1-type_HTH"/>
</dbReference>
<evidence type="ECO:0000313" key="2">
    <source>
        <dbReference type="EMBL" id="TGC10940.1"/>
    </source>
</evidence>
<dbReference type="Pfam" id="PF01381">
    <property type="entry name" value="HTH_3"/>
    <property type="match status" value="1"/>
</dbReference>
<sequence>MNAADKVIDAVFESDENFRRILSKIIKEDLGLTAIEFAEKADIPQSTLYKIMSGKREPNMKTLRQIVRTIKKIEGSERGDFIAVIAARPVLDNMSETKKKICGTLCTIREYSATSMEEAIIAAVRAERDGAKALVCAPIVSPTVEKILRIPVATIMPKNSLIEAIEVVSKKIS</sequence>
<protein>
    <submittedName>
        <fullName evidence="2">Transcriptional regulator</fullName>
    </submittedName>
</protein>
<accession>A0A4E0Q7J5</accession>
<reference evidence="2 3" key="1">
    <citation type="submission" date="2017-11" db="EMBL/GenBank/DDBJ databases">
        <title>Isolation and Characterization of Methanogenic Archaea from Saline Meromictic Lake at Siberia.</title>
        <authorList>
            <person name="Shen Y."/>
            <person name="Huang H.-H."/>
            <person name="Lai M.-C."/>
            <person name="Chen S.-C."/>
        </authorList>
    </citation>
    <scope>NUCLEOTIDE SEQUENCE [LARGE SCALE GENOMIC DNA]</scope>
    <source>
        <strain evidence="2 3">SY-01</strain>
    </source>
</reference>
<dbReference type="OrthoDB" id="350214at2157"/>
<name>A0A4E0Q7J5_9EURY</name>
<dbReference type="AlphaFoldDB" id="A0A4E0Q7J5"/>
<dbReference type="PROSITE" id="PS50943">
    <property type="entry name" value="HTH_CROC1"/>
    <property type="match status" value="1"/>
</dbReference>
<dbReference type="SUPFAM" id="SSF47413">
    <property type="entry name" value="lambda repressor-like DNA-binding domains"/>
    <property type="match status" value="1"/>
</dbReference>
<comment type="caution">
    <text evidence="2">The sequence shown here is derived from an EMBL/GenBank/DDBJ whole genome shotgun (WGS) entry which is preliminary data.</text>
</comment>
<evidence type="ECO:0000313" key="3">
    <source>
        <dbReference type="Proteomes" id="UP000297295"/>
    </source>
</evidence>
<feature type="domain" description="HTH cro/C1-type" evidence="1">
    <location>
        <begin position="24"/>
        <end position="76"/>
    </location>
</feature>
<evidence type="ECO:0000259" key="1">
    <source>
        <dbReference type="PROSITE" id="PS50943"/>
    </source>
</evidence>